<feature type="domain" description="Ice-binding protein C-terminal" evidence="3">
    <location>
        <begin position="183"/>
        <end position="208"/>
    </location>
</feature>
<dbReference type="RefSeq" id="WP_249504014.1">
    <property type="nucleotide sequence ID" value="NZ_CP097253.1"/>
</dbReference>
<dbReference type="NCBIfam" id="NF035944">
    <property type="entry name" value="PEPxxWA-CTERM"/>
    <property type="match status" value="1"/>
</dbReference>
<keyword evidence="5" id="KW-1185">Reference proteome</keyword>
<evidence type="ECO:0000313" key="5">
    <source>
        <dbReference type="Proteomes" id="UP000831921"/>
    </source>
</evidence>
<evidence type="ECO:0000256" key="1">
    <source>
        <dbReference type="SAM" id="Phobius"/>
    </source>
</evidence>
<dbReference type="NCBIfam" id="TIGR02595">
    <property type="entry name" value="PEP_CTERM"/>
    <property type="match status" value="1"/>
</dbReference>
<feature type="transmembrane region" description="Helical" evidence="1">
    <location>
        <begin position="188"/>
        <end position="204"/>
    </location>
</feature>
<evidence type="ECO:0000313" key="4">
    <source>
        <dbReference type="EMBL" id="UUR08235.1"/>
    </source>
</evidence>
<evidence type="ECO:0000259" key="3">
    <source>
        <dbReference type="Pfam" id="PF07589"/>
    </source>
</evidence>
<keyword evidence="1" id="KW-1133">Transmembrane helix</keyword>
<dbReference type="Proteomes" id="UP000831921">
    <property type="component" value="Chromosome"/>
</dbReference>
<dbReference type="EMBL" id="CP097253">
    <property type="protein sequence ID" value="UUR08235.1"/>
    <property type="molecule type" value="Genomic_DNA"/>
</dbReference>
<feature type="chain" id="PRO_5047272825" evidence="2">
    <location>
        <begin position="23"/>
        <end position="219"/>
    </location>
</feature>
<organism evidence="4 5">
    <name type="scientific">Sphingomonas glaciei</name>
    <dbReference type="NCBI Taxonomy" id="2938948"/>
    <lineage>
        <taxon>Bacteria</taxon>
        <taxon>Pseudomonadati</taxon>
        <taxon>Pseudomonadota</taxon>
        <taxon>Alphaproteobacteria</taxon>
        <taxon>Sphingomonadales</taxon>
        <taxon>Sphingomonadaceae</taxon>
        <taxon>Sphingomonas</taxon>
    </lineage>
</organism>
<sequence length="219" mass="22274">MKTLMTLAAAGAALALATPASAAIIVTPSPGAVQPDENVLSTTNMTGTTVMGTTNQTRTSVSVRSGAPLAGTETLSSMDSNGQARFAATDGSLDAATIFLTGGGSFTSAEFNLFNALAGTTSVTIFVNGVATTSSPFLLGNGQNFFGFQATAGDRITSIGFDTNGTGVVDLRQVRLGGVTMTAVPEPGTWAMMLLGFGAIGASMRRNRRRSTAKLMQMA</sequence>
<reference evidence="4 5" key="1">
    <citation type="submission" date="2022-05" db="EMBL/GenBank/DDBJ databases">
        <title>S8-45 Sphingomonas ultraviolaceadurans.</title>
        <authorList>
            <person name="Liu Y."/>
        </authorList>
    </citation>
    <scope>NUCLEOTIDE SEQUENCE [LARGE SCALE GENOMIC DNA]</scope>
    <source>
        <strain evidence="4 5">S8-45</strain>
    </source>
</reference>
<evidence type="ECO:0000256" key="2">
    <source>
        <dbReference type="SAM" id="SignalP"/>
    </source>
</evidence>
<dbReference type="InterPro" id="IPR013424">
    <property type="entry name" value="Ice-binding_C"/>
</dbReference>
<keyword evidence="1" id="KW-0472">Membrane</keyword>
<keyword evidence="2" id="KW-0732">Signal</keyword>
<protein>
    <submittedName>
        <fullName evidence="4">PEPxxWA-CTERM sorting domain-containing protein</fullName>
    </submittedName>
</protein>
<proteinExistence type="predicted"/>
<keyword evidence="1" id="KW-0812">Transmembrane</keyword>
<feature type="signal peptide" evidence="2">
    <location>
        <begin position="1"/>
        <end position="22"/>
    </location>
</feature>
<dbReference type="Pfam" id="PF07589">
    <property type="entry name" value="PEP-CTERM"/>
    <property type="match status" value="1"/>
</dbReference>
<accession>A0ABY5MWT7</accession>
<name>A0ABY5MWT7_9SPHN</name>
<gene>
    <name evidence="4" type="ORF">M1K48_00890</name>
</gene>